<protein>
    <recommendedName>
        <fullName evidence="7">Thioredoxin domain-containing protein</fullName>
    </recommendedName>
</protein>
<evidence type="ECO:0000313" key="8">
    <source>
        <dbReference type="EMBL" id="GEJ59391.1"/>
    </source>
</evidence>
<evidence type="ECO:0000256" key="6">
    <source>
        <dbReference type="SAM" id="SignalP"/>
    </source>
</evidence>
<feature type="region of interest" description="Disordered" evidence="5">
    <location>
        <begin position="26"/>
        <end position="47"/>
    </location>
</feature>
<evidence type="ECO:0000313" key="9">
    <source>
        <dbReference type="Proteomes" id="UP000503640"/>
    </source>
</evidence>
<dbReference type="InterPro" id="IPR013766">
    <property type="entry name" value="Thioredoxin_domain"/>
</dbReference>
<dbReference type="PANTHER" id="PTHR42852:SF6">
    <property type="entry name" value="THIOL:DISULFIDE INTERCHANGE PROTEIN DSBE"/>
    <property type="match status" value="1"/>
</dbReference>
<keyword evidence="6" id="KW-0732">Signal</keyword>
<dbReference type="InterPro" id="IPR017937">
    <property type="entry name" value="Thioredoxin_CS"/>
</dbReference>
<evidence type="ECO:0000256" key="5">
    <source>
        <dbReference type="SAM" id="MobiDB-lite"/>
    </source>
</evidence>
<keyword evidence="2" id="KW-0201">Cytochrome c-type biogenesis</keyword>
<evidence type="ECO:0000256" key="2">
    <source>
        <dbReference type="ARBA" id="ARBA00022748"/>
    </source>
</evidence>
<organism evidence="8 9">
    <name type="scientific">Anaeromyxobacter diazotrophicus</name>
    <dbReference type="NCBI Taxonomy" id="2590199"/>
    <lineage>
        <taxon>Bacteria</taxon>
        <taxon>Pseudomonadati</taxon>
        <taxon>Myxococcota</taxon>
        <taxon>Myxococcia</taxon>
        <taxon>Myxococcales</taxon>
        <taxon>Cystobacterineae</taxon>
        <taxon>Anaeromyxobacteraceae</taxon>
        <taxon>Anaeromyxobacter</taxon>
    </lineage>
</organism>
<evidence type="ECO:0000256" key="1">
    <source>
        <dbReference type="ARBA" id="ARBA00004196"/>
    </source>
</evidence>
<name>A0A7I9VSW3_9BACT</name>
<dbReference type="PROSITE" id="PS51352">
    <property type="entry name" value="THIOREDOXIN_2"/>
    <property type="match status" value="1"/>
</dbReference>
<feature type="signal peptide" evidence="6">
    <location>
        <begin position="1"/>
        <end position="18"/>
    </location>
</feature>
<keyword evidence="3" id="KW-1015">Disulfide bond</keyword>
<comment type="caution">
    <text evidence="8">The sequence shown here is derived from an EMBL/GenBank/DDBJ whole genome shotgun (WGS) entry which is preliminary data.</text>
</comment>
<dbReference type="Proteomes" id="UP000503640">
    <property type="component" value="Unassembled WGS sequence"/>
</dbReference>
<sequence length="227" mass="23882">MAALAVGLVAVALLIAQALNGAAPKAPGRAAAPLPAPPPFAGPEAGAHHAFTPEEARAAEGRLLDEAAFTHPVDVAAPDVTVTGADGKPVRLSALRGQVLFVNFWATWCPPCVQEMPSMLQLGRALAAAHPGRFKMVAVSGDDGWEAVHAYFKQAFGGAPKELLLARDEGAQAARSFYCAARGYCPDVKFPETYIVDRSGKVVAMIVGPRDWADPGFRQWLEFVIAG</sequence>
<dbReference type="Gene3D" id="3.40.30.10">
    <property type="entry name" value="Glutaredoxin"/>
    <property type="match status" value="1"/>
</dbReference>
<evidence type="ECO:0000259" key="7">
    <source>
        <dbReference type="PROSITE" id="PS51352"/>
    </source>
</evidence>
<dbReference type="EMBL" id="BJTG01000013">
    <property type="protein sequence ID" value="GEJ59391.1"/>
    <property type="molecule type" value="Genomic_DNA"/>
</dbReference>
<comment type="subcellular location">
    <subcellularLocation>
        <location evidence="1">Cell envelope</location>
    </subcellularLocation>
</comment>
<gene>
    <name evidence="8" type="ORF">AMYX_41320</name>
</gene>
<dbReference type="InterPro" id="IPR050553">
    <property type="entry name" value="Thioredoxin_ResA/DsbE_sf"/>
</dbReference>
<dbReference type="AlphaFoldDB" id="A0A7I9VSW3"/>
<dbReference type="InterPro" id="IPR013740">
    <property type="entry name" value="Redoxin"/>
</dbReference>
<dbReference type="GO" id="GO:0030313">
    <property type="term" value="C:cell envelope"/>
    <property type="evidence" value="ECO:0007669"/>
    <property type="project" value="UniProtKB-SubCell"/>
</dbReference>
<dbReference type="Pfam" id="PF08534">
    <property type="entry name" value="Redoxin"/>
    <property type="match status" value="1"/>
</dbReference>
<accession>A0A7I9VSW3</accession>
<feature type="chain" id="PRO_5029566767" description="Thioredoxin domain-containing protein" evidence="6">
    <location>
        <begin position="19"/>
        <end position="227"/>
    </location>
</feature>
<dbReference type="PROSITE" id="PS00194">
    <property type="entry name" value="THIOREDOXIN_1"/>
    <property type="match status" value="1"/>
</dbReference>
<dbReference type="PANTHER" id="PTHR42852">
    <property type="entry name" value="THIOL:DISULFIDE INTERCHANGE PROTEIN DSBE"/>
    <property type="match status" value="1"/>
</dbReference>
<dbReference type="SUPFAM" id="SSF52833">
    <property type="entry name" value="Thioredoxin-like"/>
    <property type="match status" value="1"/>
</dbReference>
<proteinExistence type="predicted"/>
<keyword evidence="4" id="KW-0676">Redox-active center</keyword>
<dbReference type="GO" id="GO:0016491">
    <property type="term" value="F:oxidoreductase activity"/>
    <property type="evidence" value="ECO:0007669"/>
    <property type="project" value="InterPro"/>
</dbReference>
<evidence type="ECO:0000256" key="3">
    <source>
        <dbReference type="ARBA" id="ARBA00023157"/>
    </source>
</evidence>
<dbReference type="CDD" id="cd02966">
    <property type="entry name" value="TlpA_like_family"/>
    <property type="match status" value="1"/>
</dbReference>
<dbReference type="GO" id="GO:0017004">
    <property type="term" value="P:cytochrome complex assembly"/>
    <property type="evidence" value="ECO:0007669"/>
    <property type="project" value="UniProtKB-KW"/>
</dbReference>
<keyword evidence="9" id="KW-1185">Reference proteome</keyword>
<dbReference type="InterPro" id="IPR036249">
    <property type="entry name" value="Thioredoxin-like_sf"/>
</dbReference>
<feature type="domain" description="Thioredoxin" evidence="7">
    <location>
        <begin position="71"/>
        <end position="226"/>
    </location>
</feature>
<evidence type="ECO:0000256" key="4">
    <source>
        <dbReference type="ARBA" id="ARBA00023284"/>
    </source>
</evidence>
<reference evidence="9" key="1">
    <citation type="journal article" date="2020" name="Appl. Environ. Microbiol.">
        <title>Diazotrophic Anaeromyxobacter Isolates from Soils.</title>
        <authorList>
            <person name="Masuda Y."/>
            <person name="Yamanaka H."/>
            <person name="Xu Z.X."/>
            <person name="Shiratori Y."/>
            <person name="Aono T."/>
            <person name="Amachi S."/>
            <person name="Senoo K."/>
            <person name="Itoh H."/>
        </authorList>
    </citation>
    <scope>NUCLEOTIDE SEQUENCE [LARGE SCALE GENOMIC DNA]</scope>
    <source>
        <strain evidence="9">R267</strain>
    </source>
</reference>